<dbReference type="PANTHER" id="PTHR16161:SF0">
    <property type="entry name" value="TRANSCRIPTIONAL PROTEIN SWT1"/>
    <property type="match status" value="1"/>
</dbReference>
<feature type="compositionally biased region" description="Basic and acidic residues" evidence="1">
    <location>
        <begin position="217"/>
        <end position="231"/>
    </location>
</feature>
<feature type="region of interest" description="Disordered" evidence="1">
    <location>
        <begin position="286"/>
        <end position="325"/>
    </location>
</feature>
<evidence type="ECO:0000256" key="1">
    <source>
        <dbReference type="SAM" id="MobiDB-lite"/>
    </source>
</evidence>
<feature type="domain" description="PIN" evidence="2">
    <location>
        <begin position="499"/>
        <end position="622"/>
    </location>
</feature>
<organism evidence="3 4">
    <name type="scientific">Bactrocera dorsalis</name>
    <name type="common">Oriental fruit fly</name>
    <name type="synonym">Dacus dorsalis</name>
    <dbReference type="NCBI Taxonomy" id="27457"/>
    <lineage>
        <taxon>Eukaryota</taxon>
        <taxon>Metazoa</taxon>
        <taxon>Ecdysozoa</taxon>
        <taxon>Arthropoda</taxon>
        <taxon>Hexapoda</taxon>
        <taxon>Insecta</taxon>
        <taxon>Pterygota</taxon>
        <taxon>Neoptera</taxon>
        <taxon>Endopterygota</taxon>
        <taxon>Diptera</taxon>
        <taxon>Brachycera</taxon>
        <taxon>Muscomorpha</taxon>
        <taxon>Tephritoidea</taxon>
        <taxon>Tephritidae</taxon>
        <taxon>Bactrocera</taxon>
        <taxon>Bactrocera</taxon>
    </lineage>
</organism>
<dbReference type="Proteomes" id="UP001652620">
    <property type="component" value="Chromosome 4"/>
</dbReference>
<evidence type="ECO:0000313" key="3">
    <source>
        <dbReference type="Proteomes" id="UP001652620"/>
    </source>
</evidence>
<protein>
    <submittedName>
        <fullName evidence="4">Transcriptional protein SWT1</fullName>
    </submittedName>
</protein>
<dbReference type="OrthoDB" id="548295at2759"/>
<feature type="compositionally biased region" description="Basic and acidic residues" evidence="1">
    <location>
        <begin position="116"/>
        <end position="128"/>
    </location>
</feature>
<dbReference type="InterPro" id="IPR002716">
    <property type="entry name" value="PIN_dom"/>
</dbReference>
<dbReference type="SUPFAM" id="SSF88723">
    <property type="entry name" value="PIN domain-like"/>
    <property type="match status" value="1"/>
</dbReference>
<feature type="compositionally biased region" description="Basic residues" evidence="1">
    <location>
        <begin position="181"/>
        <end position="193"/>
    </location>
</feature>
<evidence type="ECO:0000259" key="2">
    <source>
        <dbReference type="SMART" id="SM00670"/>
    </source>
</evidence>
<dbReference type="InterPro" id="IPR052626">
    <property type="entry name" value="SWT1_Regulator"/>
</dbReference>
<dbReference type="PANTHER" id="PTHR16161">
    <property type="entry name" value="TRANSCRIPTIONAL PROTEIN SWT1"/>
    <property type="match status" value="1"/>
</dbReference>
<proteinExistence type="predicted"/>
<dbReference type="Pfam" id="PF13638">
    <property type="entry name" value="PIN_4"/>
    <property type="match status" value="1"/>
</dbReference>
<accession>A0A9B2GX42</accession>
<dbReference type="InterPro" id="IPR029060">
    <property type="entry name" value="PIN-like_dom_sf"/>
</dbReference>
<dbReference type="Gene3D" id="3.40.50.1010">
    <property type="entry name" value="5'-nuclease"/>
    <property type="match status" value="1"/>
</dbReference>
<dbReference type="CDD" id="cd18727">
    <property type="entry name" value="PIN_Swt1-like"/>
    <property type="match status" value="1"/>
</dbReference>
<dbReference type="RefSeq" id="XP_011205117.2">
    <property type="nucleotide sequence ID" value="XM_011206815.4"/>
</dbReference>
<name>A0A9B2GX42_BACDO</name>
<dbReference type="SMART" id="SM00670">
    <property type="entry name" value="PINc"/>
    <property type="match status" value="1"/>
</dbReference>
<dbReference type="GeneID" id="105227467"/>
<feature type="compositionally biased region" description="Basic and acidic residues" evidence="1">
    <location>
        <begin position="75"/>
        <end position="95"/>
    </location>
</feature>
<feature type="region of interest" description="Disordered" evidence="1">
    <location>
        <begin position="45"/>
        <end position="239"/>
    </location>
</feature>
<reference evidence="4" key="1">
    <citation type="submission" date="2025-08" db="UniProtKB">
        <authorList>
            <consortium name="RefSeq"/>
        </authorList>
    </citation>
    <scope>IDENTIFICATION</scope>
    <source>
        <tissue evidence="4">Adult</tissue>
    </source>
</reference>
<evidence type="ECO:0000313" key="4">
    <source>
        <dbReference type="RefSeq" id="XP_011205117.2"/>
    </source>
</evidence>
<feature type="compositionally biased region" description="Low complexity" evidence="1">
    <location>
        <begin position="168"/>
        <end position="180"/>
    </location>
</feature>
<feature type="compositionally biased region" description="Polar residues" evidence="1">
    <location>
        <begin position="133"/>
        <end position="142"/>
    </location>
</feature>
<feature type="compositionally biased region" description="Polar residues" evidence="1">
    <location>
        <begin position="96"/>
        <end position="115"/>
    </location>
</feature>
<keyword evidence="3" id="KW-1185">Reference proteome</keyword>
<feature type="compositionally biased region" description="Basic and acidic residues" evidence="1">
    <location>
        <begin position="1"/>
        <end position="17"/>
    </location>
</feature>
<gene>
    <name evidence="4" type="primary">LOC105227467</name>
</gene>
<sequence>MEKRQLRNSKSKTDEWIKCQSKQRPGQYYMFNKATGETKWCSEFKEDSPLNKSNDTKKPASPPKNISAKSIRTPAQDRLKRLQHDLKKEHKEKLAQKQSPSTRRQRSQEQVVITSKENKSIAVKETKNKTPRTKSTTVITPTDSRKDCQPSTSKDALLVNKETDKRTTNSSSHINTTINKSKQKSSKTQTKKRTSAEATVETMSTMKRKKPSNQDLPLKEKDSPNTEDAKNEATSPKQTVVSGIGSGIVNKIKAICKSTFNSYCNAKSALSQKPLKPCIKPNSFKIPKKPSEAQNSANLTVQIREPENRNADEDGSESDISNNSSDICNAPMTIVMKGTATPSNGDGTVDFKAIALTTVPSQLYTSPNRALPAYPQGSANSRLERLRNSLTQQAFANDQNLSTPTRLCASACSSALACVLRDTTMADESTENIDEPMDWMPIEEMKTETIDLASNESSNQEAETMGEYYGTVNENLLRYAVEQKVGAAGTIDRWLNDYYYFVLDTNVLLRHLAFLEELCHMKLCDTGGTILYIPYSVLQELDKLKQFAVGDGTKVLAVRAIKYLNSKFETKNKHLQAQSALSELEHLVEITSPDDRIINCCLQVKQQIDHVILLTEDINLRNKAICNNILVSTKSDLVAKHT</sequence>
<feature type="region of interest" description="Disordered" evidence="1">
    <location>
        <begin position="1"/>
        <end position="22"/>
    </location>
</feature>
<feature type="compositionally biased region" description="Polar residues" evidence="1">
    <location>
        <begin position="292"/>
        <end position="301"/>
    </location>
</feature>
<feature type="compositionally biased region" description="Basic and acidic residues" evidence="1">
    <location>
        <begin position="45"/>
        <end position="58"/>
    </location>
</feature>